<sequence length="189" mass="21331">MWHSEADLGERLRTMSVTGTSPDGAVQATVTGENRLTLRFRPRTYEWYDDGGLARQLTALGTGTWVAWTRRRAEITRLALGQSHGEAEQNRRHADDARTRRFTDRLRDLECVGVSPRRSVHLRLTGATRWQVEIAAGTVRDMPERVFVEEAVAAFDAVIGDRSAKLALLRAEHFDIGVPRSWLRHADPS</sequence>
<evidence type="ECO:0008006" key="4">
    <source>
        <dbReference type="Google" id="ProtNLM"/>
    </source>
</evidence>
<comment type="caution">
    <text evidence="2">The sequence shown here is derived from an EMBL/GenBank/DDBJ whole genome shotgun (WGS) entry which is preliminary data.</text>
</comment>
<reference evidence="2 3" key="1">
    <citation type="submission" date="2021-01" db="EMBL/GenBank/DDBJ databases">
        <title>Whole genome shotgun sequence of Actinoplanes couchii NBRC 106145.</title>
        <authorList>
            <person name="Komaki H."/>
            <person name="Tamura T."/>
        </authorList>
    </citation>
    <scope>NUCLEOTIDE SEQUENCE [LARGE SCALE GENOMIC DNA]</scope>
    <source>
        <strain evidence="2 3">NBRC 106145</strain>
    </source>
</reference>
<organism evidence="2 3">
    <name type="scientific">Actinoplanes couchii</name>
    <dbReference type="NCBI Taxonomy" id="403638"/>
    <lineage>
        <taxon>Bacteria</taxon>
        <taxon>Bacillati</taxon>
        <taxon>Actinomycetota</taxon>
        <taxon>Actinomycetes</taxon>
        <taxon>Micromonosporales</taxon>
        <taxon>Micromonosporaceae</taxon>
        <taxon>Actinoplanes</taxon>
    </lineage>
</organism>
<gene>
    <name evidence="2" type="ORF">Aco03nite_015930</name>
</gene>
<accession>A0ABQ3X3X6</accession>
<dbReference type="Proteomes" id="UP000612282">
    <property type="component" value="Unassembled WGS sequence"/>
</dbReference>
<evidence type="ECO:0000256" key="1">
    <source>
        <dbReference type="SAM" id="MobiDB-lite"/>
    </source>
</evidence>
<dbReference type="EMBL" id="BOMG01000026">
    <property type="protein sequence ID" value="GID53189.1"/>
    <property type="molecule type" value="Genomic_DNA"/>
</dbReference>
<name>A0ABQ3X3X6_9ACTN</name>
<keyword evidence="3" id="KW-1185">Reference proteome</keyword>
<feature type="region of interest" description="Disordered" evidence="1">
    <location>
        <begin position="1"/>
        <end position="24"/>
    </location>
</feature>
<feature type="compositionally biased region" description="Basic and acidic residues" evidence="1">
    <location>
        <begin position="1"/>
        <end position="13"/>
    </location>
</feature>
<proteinExistence type="predicted"/>
<evidence type="ECO:0000313" key="3">
    <source>
        <dbReference type="Proteomes" id="UP000612282"/>
    </source>
</evidence>
<dbReference type="RefSeq" id="WP_203794100.1">
    <property type="nucleotide sequence ID" value="NZ_BAAAQE010000076.1"/>
</dbReference>
<protein>
    <recommendedName>
        <fullName evidence="4">CYTH domain-containing protein</fullName>
    </recommendedName>
</protein>
<evidence type="ECO:0000313" key="2">
    <source>
        <dbReference type="EMBL" id="GID53189.1"/>
    </source>
</evidence>